<keyword evidence="12" id="KW-0472">Membrane</keyword>
<dbReference type="GO" id="GO:0005524">
    <property type="term" value="F:ATP binding"/>
    <property type="evidence" value="ECO:0007669"/>
    <property type="project" value="UniProtKB-KW"/>
</dbReference>
<reference evidence="17 18" key="1">
    <citation type="submission" date="2024-11" db="EMBL/GenBank/DDBJ databases">
        <title>A near-complete genome assembly of Cinchona calisaya.</title>
        <authorList>
            <person name="Lian D.C."/>
            <person name="Zhao X.W."/>
            <person name="Wei L."/>
        </authorList>
    </citation>
    <scope>NUCLEOTIDE SEQUENCE [LARGE SCALE GENOMIC DNA]</scope>
    <source>
        <tissue evidence="17">Nenye</tissue>
    </source>
</reference>
<dbReference type="InterPro" id="IPR045845">
    <property type="entry name" value="BSK"/>
</dbReference>
<name>A0ABD2ZF86_9GENT</name>
<keyword evidence="18" id="KW-1185">Reference proteome</keyword>
<comment type="subcellular location">
    <subcellularLocation>
        <location evidence="1">Cell membrane</location>
        <topology evidence="1">Lipid-anchor</topology>
    </subcellularLocation>
</comment>
<organism evidence="17 18">
    <name type="scientific">Cinchona calisaya</name>
    <dbReference type="NCBI Taxonomy" id="153742"/>
    <lineage>
        <taxon>Eukaryota</taxon>
        <taxon>Viridiplantae</taxon>
        <taxon>Streptophyta</taxon>
        <taxon>Embryophyta</taxon>
        <taxon>Tracheophyta</taxon>
        <taxon>Spermatophyta</taxon>
        <taxon>Magnoliopsida</taxon>
        <taxon>eudicotyledons</taxon>
        <taxon>Gunneridae</taxon>
        <taxon>Pentapetalae</taxon>
        <taxon>asterids</taxon>
        <taxon>lamiids</taxon>
        <taxon>Gentianales</taxon>
        <taxon>Rubiaceae</taxon>
        <taxon>Cinchonoideae</taxon>
        <taxon>Cinchoneae</taxon>
        <taxon>Cinchona</taxon>
    </lineage>
</organism>
<protein>
    <recommendedName>
        <fullName evidence="3">non-specific serine/threonine protein kinase</fullName>
        <ecNumber evidence="3">2.7.11.1</ecNumber>
    </recommendedName>
</protein>
<dbReference type="SUPFAM" id="SSF56112">
    <property type="entry name" value="Protein kinase-like (PK-like)"/>
    <property type="match status" value="1"/>
</dbReference>
<keyword evidence="7" id="KW-0808">Transferase</keyword>
<evidence type="ECO:0000256" key="14">
    <source>
        <dbReference type="ARBA" id="ARBA00047899"/>
    </source>
</evidence>
<dbReference type="Proteomes" id="UP001630127">
    <property type="component" value="Unassembled WGS sequence"/>
</dbReference>
<evidence type="ECO:0000256" key="4">
    <source>
        <dbReference type="ARBA" id="ARBA00022475"/>
    </source>
</evidence>
<dbReference type="EC" id="2.7.11.1" evidence="3"/>
<evidence type="ECO:0000259" key="16">
    <source>
        <dbReference type="PROSITE" id="PS50011"/>
    </source>
</evidence>
<keyword evidence="9" id="KW-0547">Nucleotide-binding</keyword>
<comment type="caution">
    <text evidence="17">The sequence shown here is derived from an EMBL/GenBank/DDBJ whole genome shotgun (WGS) entry which is preliminary data.</text>
</comment>
<evidence type="ECO:0000313" key="18">
    <source>
        <dbReference type="Proteomes" id="UP001630127"/>
    </source>
</evidence>
<evidence type="ECO:0000256" key="1">
    <source>
        <dbReference type="ARBA" id="ARBA00004193"/>
    </source>
</evidence>
<proteinExistence type="inferred from homology"/>
<dbReference type="PANTHER" id="PTHR45863">
    <property type="entry name" value="SERINE/THREONINE-PROTEIN KINASE BSK5"/>
    <property type="match status" value="1"/>
</dbReference>
<dbReference type="GO" id="GO:0005886">
    <property type="term" value="C:plasma membrane"/>
    <property type="evidence" value="ECO:0007669"/>
    <property type="project" value="UniProtKB-SubCell"/>
</dbReference>
<dbReference type="Gene3D" id="3.30.200.20">
    <property type="entry name" value="Phosphorylase Kinase, domain 1"/>
    <property type="match status" value="1"/>
</dbReference>
<evidence type="ECO:0000256" key="6">
    <source>
        <dbReference type="ARBA" id="ARBA00022626"/>
    </source>
</evidence>
<evidence type="ECO:0000256" key="12">
    <source>
        <dbReference type="ARBA" id="ARBA00023136"/>
    </source>
</evidence>
<keyword evidence="6" id="KW-1070">Brassinosteroid signaling pathway</keyword>
<dbReference type="Gene3D" id="1.10.510.10">
    <property type="entry name" value="Transferase(Phosphotransferase) domain 1"/>
    <property type="match status" value="1"/>
</dbReference>
<dbReference type="FunFam" id="3.30.200.20:FF:000154">
    <property type="entry name" value="probable serine/threonine-protein kinase At4g35230"/>
    <property type="match status" value="1"/>
</dbReference>
<evidence type="ECO:0000256" key="15">
    <source>
        <dbReference type="ARBA" id="ARBA00048679"/>
    </source>
</evidence>
<keyword evidence="10" id="KW-0418">Kinase</keyword>
<evidence type="ECO:0000256" key="9">
    <source>
        <dbReference type="ARBA" id="ARBA00022741"/>
    </source>
</evidence>
<dbReference type="FunFam" id="1.10.510.10:FF:000069">
    <property type="entry name" value="probable serine/threonine-protein kinase At5g41260"/>
    <property type="match status" value="1"/>
</dbReference>
<dbReference type="Pfam" id="PF07714">
    <property type="entry name" value="PK_Tyr_Ser-Thr"/>
    <property type="match status" value="1"/>
</dbReference>
<comment type="catalytic activity">
    <reaction evidence="14">
        <text>L-threonyl-[protein] + ATP = O-phospho-L-threonyl-[protein] + ADP + H(+)</text>
        <dbReference type="Rhea" id="RHEA:46608"/>
        <dbReference type="Rhea" id="RHEA-COMP:11060"/>
        <dbReference type="Rhea" id="RHEA-COMP:11605"/>
        <dbReference type="ChEBI" id="CHEBI:15378"/>
        <dbReference type="ChEBI" id="CHEBI:30013"/>
        <dbReference type="ChEBI" id="CHEBI:30616"/>
        <dbReference type="ChEBI" id="CHEBI:61977"/>
        <dbReference type="ChEBI" id="CHEBI:456216"/>
        <dbReference type="EC" id="2.7.11.1"/>
    </reaction>
</comment>
<keyword evidence="8" id="KW-0519">Myristate</keyword>
<dbReference type="EMBL" id="JBJUIK010000009">
    <property type="protein sequence ID" value="KAL3518121.1"/>
    <property type="molecule type" value="Genomic_DNA"/>
</dbReference>
<evidence type="ECO:0000256" key="3">
    <source>
        <dbReference type="ARBA" id="ARBA00012513"/>
    </source>
</evidence>
<evidence type="ECO:0000256" key="2">
    <source>
        <dbReference type="ARBA" id="ARBA00008684"/>
    </source>
</evidence>
<evidence type="ECO:0000256" key="10">
    <source>
        <dbReference type="ARBA" id="ARBA00022777"/>
    </source>
</evidence>
<comment type="similarity">
    <text evidence="2">Belongs to the protein kinase superfamily. Ser/Thr protein kinase family.</text>
</comment>
<evidence type="ECO:0000256" key="7">
    <source>
        <dbReference type="ARBA" id="ARBA00022679"/>
    </source>
</evidence>
<comment type="catalytic activity">
    <reaction evidence="15">
        <text>L-seryl-[protein] + ATP = O-phospho-L-seryl-[protein] + ADP + H(+)</text>
        <dbReference type="Rhea" id="RHEA:17989"/>
        <dbReference type="Rhea" id="RHEA-COMP:9863"/>
        <dbReference type="Rhea" id="RHEA-COMP:11604"/>
        <dbReference type="ChEBI" id="CHEBI:15378"/>
        <dbReference type="ChEBI" id="CHEBI:29999"/>
        <dbReference type="ChEBI" id="CHEBI:30616"/>
        <dbReference type="ChEBI" id="CHEBI:83421"/>
        <dbReference type="ChEBI" id="CHEBI:456216"/>
        <dbReference type="EC" id="2.7.11.1"/>
    </reaction>
</comment>
<evidence type="ECO:0000256" key="13">
    <source>
        <dbReference type="ARBA" id="ARBA00023288"/>
    </source>
</evidence>
<evidence type="ECO:0000313" key="17">
    <source>
        <dbReference type="EMBL" id="KAL3518121.1"/>
    </source>
</evidence>
<sequence length="380" mass="42297">MGARCSKLGFCWWSSKLKIPTSHIPLILKCGENDGVVKQPAFKEYSFDELKVATSGFSVDNIVSEHGEKAPNVVYKGKLQDDDDDGSWIAIKRFNKSAWPDSRQFLEEAKAVGRLRSERLANLIGCCCDGNERLLVAEFMPHETLSKHLFHWETQPLKWPMRLRVALYLAQALDYCSSKGQALYHDLNAYRILFDQNGNPSLSSFGLMKNSSDGKSYSTNLAFTPEYLRTGRITAESIVYSFGTLLLDLLSGKHIPPSHALDLIHGKNIQMLIDSCLEGHFSNDDGAEVVQIASRCLQYEPRDRPNAKSLVTSLAPLQKEIEVPSNILLGIAHETSSAAQTFKLSPLGEACSRLDLTAIHDLLEKVGYRDDEGVANELSF</sequence>
<keyword evidence="4" id="KW-1003">Cell membrane</keyword>
<keyword evidence="13" id="KW-0449">Lipoprotein</keyword>
<dbReference type="AlphaFoldDB" id="A0ABD2ZF86"/>
<dbReference type="InterPro" id="IPR011009">
    <property type="entry name" value="Kinase-like_dom_sf"/>
</dbReference>
<dbReference type="GO" id="GO:0004674">
    <property type="term" value="F:protein serine/threonine kinase activity"/>
    <property type="evidence" value="ECO:0007669"/>
    <property type="project" value="UniProtKB-KW"/>
</dbReference>
<dbReference type="PANTHER" id="PTHR45863:SF7">
    <property type="entry name" value="SERINE_THREONINE-PROTEIN KINASE BSK5"/>
    <property type="match status" value="1"/>
</dbReference>
<evidence type="ECO:0000256" key="11">
    <source>
        <dbReference type="ARBA" id="ARBA00022840"/>
    </source>
</evidence>
<keyword evidence="5" id="KW-0723">Serine/threonine-protein kinase</keyword>
<keyword evidence="11" id="KW-0067">ATP-binding</keyword>
<dbReference type="GO" id="GO:0009742">
    <property type="term" value="P:brassinosteroid mediated signaling pathway"/>
    <property type="evidence" value="ECO:0007669"/>
    <property type="project" value="UniProtKB-KW"/>
</dbReference>
<evidence type="ECO:0000256" key="5">
    <source>
        <dbReference type="ARBA" id="ARBA00022527"/>
    </source>
</evidence>
<evidence type="ECO:0000256" key="8">
    <source>
        <dbReference type="ARBA" id="ARBA00022707"/>
    </source>
</evidence>
<accession>A0ABD2ZF86</accession>
<dbReference type="PROSITE" id="PS50011">
    <property type="entry name" value="PROTEIN_KINASE_DOM"/>
    <property type="match status" value="1"/>
</dbReference>
<dbReference type="InterPro" id="IPR001245">
    <property type="entry name" value="Ser-Thr/Tyr_kinase_cat_dom"/>
</dbReference>
<feature type="domain" description="Protein kinase" evidence="16">
    <location>
        <begin position="60"/>
        <end position="318"/>
    </location>
</feature>
<dbReference type="InterPro" id="IPR000719">
    <property type="entry name" value="Prot_kinase_dom"/>
</dbReference>
<gene>
    <name evidence="17" type="ORF">ACH5RR_020710</name>
</gene>